<dbReference type="GO" id="GO:0006811">
    <property type="term" value="P:monoatomic ion transport"/>
    <property type="evidence" value="ECO:0007669"/>
    <property type="project" value="UniProtKB-KW"/>
</dbReference>
<feature type="transmembrane region" description="Helical" evidence="10">
    <location>
        <begin position="94"/>
        <end position="112"/>
    </location>
</feature>
<dbReference type="GO" id="GO:0042910">
    <property type="term" value="F:xenobiotic transmembrane transporter activity"/>
    <property type="evidence" value="ECO:0007669"/>
    <property type="project" value="InterPro"/>
</dbReference>
<evidence type="ECO:0000256" key="10">
    <source>
        <dbReference type="SAM" id="Phobius"/>
    </source>
</evidence>
<evidence type="ECO:0000256" key="2">
    <source>
        <dbReference type="ARBA" id="ARBA00022448"/>
    </source>
</evidence>
<organism evidence="11 12">
    <name type="scientific">Mangrovimicrobium sediminis</name>
    <dbReference type="NCBI Taxonomy" id="2562682"/>
    <lineage>
        <taxon>Bacteria</taxon>
        <taxon>Pseudomonadati</taxon>
        <taxon>Pseudomonadota</taxon>
        <taxon>Gammaproteobacteria</taxon>
        <taxon>Cellvibrionales</taxon>
        <taxon>Halieaceae</taxon>
        <taxon>Mangrovimicrobium</taxon>
    </lineage>
</organism>
<feature type="transmembrane region" description="Helical" evidence="10">
    <location>
        <begin position="359"/>
        <end position="383"/>
    </location>
</feature>
<keyword evidence="6 10" id="KW-1133">Transmembrane helix</keyword>
<evidence type="ECO:0000256" key="6">
    <source>
        <dbReference type="ARBA" id="ARBA00022989"/>
    </source>
</evidence>
<evidence type="ECO:0000256" key="8">
    <source>
        <dbReference type="ARBA" id="ARBA00023136"/>
    </source>
</evidence>
<dbReference type="CDD" id="cd13131">
    <property type="entry name" value="MATE_NorM_like"/>
    <property type="match status" value="1"/>
</dbReference>
<proteinExistence type="predicted"/>
<evidence type="ECO:0000256" key="9">
    <source>
        <dbReference type="ARBA" id="ARBA00031636"/>
    </source>
</evidence>
<dbReference type="RefSeq" id="WP_135446058.1">
    <property type="nucleotide sequence ID" value="NZ_SRLE01000013.1"/>
</dbReference>
<feature type="transmembrane region" description="Helical" evidence="10">
    <location>
        <begin position="161"/>
        <end position="185"/>
    </location>
</feature>
<dbReference type="GO" id="GO:0015297">
    <property type="term" value="F:antiporter activity"/>
    <property type="evidence" value="ECO:0007669"/>
    <property type="project" value="UniProtKB-KW"/>
</dbReference>
<feature type="transmembrane region" description="Helical" evidence="10">
    <location>
        <begin position="240"/>
        <end position="265"/>
    </location>
</feature>
<dbReference type="Proteomes" id="UP000298050">
    <property type="component" value="Unassembled WGS sequence"/>
</dbReference>
<evidence type="ECO:0000256" key="4">
    <source>
        <dbReference type="ARBA" id="ARBA00022475"/>
    </source>
</evidence>
<dbReference type="EMBL" id="SRLE01000013">
    <property type="protein sequence ID" value="TGD71542.1"/>
    <property type="molecule type" value="Genomic_DNA"/>
</dbReference>
<dbReference type="GO" id="GO:0005886">
    <property type="term" value="C:plasma membrane"/>
    <property type="evidence" value="ECO:0007669"/>
    <property type="project" value="UniProtKB-SubCell"/>
</dbReference>
<sequence length="468" mass="50310">MMHWQDYRREARALFAIAWPTVIAQVAQVGTGVVDTIMAGRYSAEDLAAVAIGYNIWLPLFLFGLGVMIATSVTVAQAFGAGDRQSIRDSLPQALWLALLLGAVTAPLCYNAEWLLQHLGLPDSARDKSVDYLQMVAWGLPAMAIFQALRCHNQGLGLMKPYAVASIIGFLANIPLNYVFMYGRWGAPELGATGCGLATAICMWLGVALIGGYSALVPAIREYLPPLRWVAPDRQRIGEIARLGLPIGLTFFMEIGVFSVVGLMISTLGIQAMGAHQIAINLWDLMYMPLASVGSAMATRIGHAIGSGKRDAVQLALRTGMAATSLVALSAMLLLLSIPGLLVSLYTDEPGIGAIAERLIRLAALFILIDSLQIAGSFCLRAFRDTRFPFLVTALCYWVVALPLAWWLGLGHPHTPAQGSAVIWGALITGICMATVMVLWRMRVTLRRPLPGEANPAGVRSPDSPDAA</sequence>
<dbReference type="InterPro" id="IPR002528">
    <property type="entry name" value="MATE_fam"/>
</dbReference>
<keyword evidence="2" id="KW-0813">Transport</keyword>
<feature type="transmembrane region" description="Helical" evidence="10">
    <location>
        <begin position="285"/>
        <end position="305"/>
    </location>
</feature>
<feature type="transmembrane region" description="Helical" evidence="10">
    <location>
        <begin position="326"/>
        <end position="347"/>
    </location>
</feature>
<dbReference type="InterPro" id="IPR050222">
    <property type="entry name" value="MATE_MdtK"/>
</dbReference>
<dbReference type="Pfam" id="PF01554">
    <property type="entry name" value="MatE"/>
    <property type="match status" value="2"/>
</dbReference>
<evidence type="ECO:0000256" key="3">
    <source>
        <dbReference type="ARBA" id="ARBA00022449"/>
    </source>
</evidence>
<keyword evidence="5 10" id="KW-0812">Transmembrane</keyword>
<evidence type="ECO:0000256" key="7">
    <source>
        <dbReference type="ARBA" id="ARBA00023065"/>
    </source>
</evidence>
<evidence type="ECO:0000313" key="12">
    <source>
        <dbReference type="Proteomes" id="UP000298050"/>
    </source>
</evidence>
<comment type="subcellular location">
    <subcellularLocation>
        <location evidence="1">Cell inner membrane</location>
        <topology evidence="1">Multi-pass membrane protein</topology>
    </subcellularLocation>
</comment>
<gene>
    <name evidence="11" type="ORF">E4634_18005</name>
</gene>
<feature type="transmembrane region" description="Helical" evidence="10">
    <location>
        <begin position="56"/>
        <end position="82"/>
    </location>
</feature>
<keyword evidence="7" id="KW-0406">Ion transport</keyword>
<accession>A0A4Z0LW45</accession>
<dbReference type="PANTHER" id="PTHR43298">
    <property type="entry name" value="MULTIDRUG RESISTANCE PROTEIN NORM-RELATED"/>
    <property type="match status" value="1"/>
</dbReference>
<dbReference type="AlphaFoldDB" id="A0A4Z0LW45"/>
<keyword evidence="8 10" id="KW-0472">Membrane</keyword>
<evidence type="ECO:0000256" key="5">
    <source>
        <dbReference type="ARBA" id="ARBA00022692"/>
    </source>
</evidence>
<feature type="transmembrane region" description="Helical" evidence="10">
    <location>
        <begin position="132"/>
        <end position="149"/>
    </location>
</feature>
<reference evidence="11 12" key="1">
    <citation type="submission" date="2019-04" db="EMBL/GenBank/DDBJ databases">
        <title>Taxonomy of novel Haliea sp. from mangrove soil of West Coast of India.</title>
        <authorList>
            <person name="Verma A."/>
            <person name="Kumar P."/>
            <person name="Krishnamurthi S."/>
        </authorList>
    </citation>
    <scope>NUCLEOTIDE SEQUENCE [LARGE SCALE GENOMIC DNA]</scope>
    <source>
        <strain evidence="11 12">SAOS-164</strain>
    </source>
</reference>
<dbReference type="OrthoDB" id="9780160at2"/>
<dbReference type="NCBIfam" id="TIGR00797">
    <property type="entry name" value="matE"/>
    <property type="match status" value="1"/>
</dbReference>
<keyword evidence="3" id="KW-0050">Antiport</keyword>
<evidence type="ECO:0000313" key="11">
    <source>
        <dbReference type="EMBL" id="TGD71542.1"/>
    </source>
</evidence>
<keyword evidence="12" id="KW-1185">Reference proteome</keyword>
<protein>
    <recommendedName>
        <fullName evidence="9">Multidrug-efflux transporter</fullName>
    </recommendedName>
</protein>
<name>A0A4Z0LW45_9GAMM</name>
<feature type="transmembrane region" description="Helical" evidence="10">
    <location>
        <begin position="421"/>
        <end position="440"/>
    </location>
</feature>
<keyword evidence="4" id="KW-1003">Cell membrane</keyword>
<dbReference type="InterPro" id="IPR048279">
    <property type="entry name" value="MdtK-like"/>
</dbReference>
<evidence type="ECO:0000256" key="1">
    <source>
        <dbReference type="ARBA" id="ARBA00004429"/>
    </source>
</evidence>
<dbReference type="PIRSF" id="PIRSF006603">
    <property type="entry name" value="DinF"/>
    <property type="match status" value="1"/>
</dbReference>
<dbReference type="PANTHER" id="PTHR43298:SF2">
    <property type="entry name" value="FMN_FAD EXPORTER YEEO-RELATED"/>
    <property type="match status" value="1"/>
</dbReference>
<feature type="transmembrane region" description="Helical" evidence="10">
    <location>
        <begin position="390"/>
        <end position="409"/>
    </location>
</feature>
<comment type="caution">
    <text evidence="11">The sequence shown here is derived from an EMBL/GenBank/DDBJ whole genome shotgun (WGS) entry which is preliminary data.</text>
</comment>
<feature type="transmembrane region" description="Helical" evidence="10">
    <location>
        <begin position="197"/>
        <end position="220"/>
    </location>
</feature>